<dbReference type="EMBL" id="CAXAMM010000714">
    <property type="protein sequence ID" value="CAK8988597.1"/>
    <property type="molecule type" value="Genomic_DNA"/>
</dbReference>
<protein>
    <submittedName>
        <fullName evidence="2">Uncharacterized protein</fullName>
    </submittedName>
</protein>
<proteinExistence type="predicted"/>
<feature type="transmembrane region" description="Helical" evidence="1">
    <location>
        <begin position="129"/>
        <end position="150"/>
    </location>
</feature>
<evidence type="ECO:0000256" key="1">
    <source>
        <dbReference type="SAM" id="Phobius"/>
    </source>
</evidence>
<reference evidence="2 3" key="1">
    <citation type="submission" date="2024-02" db="EMBL/GenBank/DDBJ databases">
        <authorList>
            <person name="Chen Y."/>
            <person name="Shah S."/>
            <person name="Dougan E. K."/>
            <person name="Thang M."/>
            <person name="Chan C."/>
        </authorList>
    </citation>
    <scope>NUCLEOTIDE SEQUENCE [LARGE SCALE GENOMIC DNA]</scope>
</reference>
<name>A0ABP0HF17_9DINO</name>
<keyword evidence="1" id="KW-1133">Transmembrane helix</keyword>
<keyword evidence="1" id="KW-0812">Transmembrane</keyword>
<feature type="non-terminal residue" evidence="2">
    <location>
        <position position="208"/>
    </location>
</feature>
<evidence type="ECO:0000313" key="2">
    <source>
        <dbReference type="EMBL" id="CAK8988597.1"/>
    </source>
</evidence>
<accession>A0ABP0HF17</accession>
<gene>
    <name evidence="2" type="ORF">SCF082_LOCUS1461</name>
</gene>
<evidence type="ECO:0000313" key="3">
    <source>
        <dbReference type="Proteomes" id="UP001642464"/>
    </source>
</evidence>
<feature type="transmembrane region" description="Helical" evidence="1">
    <location>
        <begin position="89"/>
        <end position="117"/>
    </location>
</feature>
<dbReference type="Proteomes" id="UP001642464">
    <property type="component" value="Unassembled WGS sequence"/>
</dbReference>
<keyword evidence="1" id="KW-0472">Membrane</keyword>
<keyword evidence="3" id="KW-1185">Reference proteome</keyword>
<organism evidence="2 3">
    <name type="scientific">Durusdinium trenchii</name>
    <dbReference type="NCBI Taxonomy" id="1381693"/>
    <lineage>
        <taxon>Eukaryota</taxon>
        <taxon>Sar</taxon>
        <taxon>Alveolata</taxon>
        <taxon>Dinophyceae</taxon>
        <taxon>Suessiales</taxon>
        <taxon>Symbiodiniaceae</taxon>
        <taxon>Durusdinium</taxon>
    </lineage>
</organism>
<comment type="caution">
    <text evidence="2">The sequence shown here is derived from an EMBL/GenBank/DDBJ whole genome shotgun (WGS) entry which is preliminary data.</text>
</comment>
<sequence>MESSSPLVRSRSSRLQMTCWEVRTWWKDSTDVTLLNSPALRRPTGRHLRSLWLCMHLLLWSSICSSDLLHSRTSQSSGDQIGGRCLGEVPSYGAAALIPSISARALMFVLLLMSLWFSVKNQESLLQSMLFVVSTCLSCGLLIPATWGFTRDEAFLCSVAMLCHCNPHPVALLFGVVSGCLMLGMPDLEHGQPLVVISELYVQIFGGR</sequence>